<dbReference type="AlphaFoldDB" id="A0A7M7ITV0"/>
<keyword evidence="3" id="KW-1185">Reference proteome</keyword>
<organism evidence="2 3">
    <name type="scientific">Nasonia vitripennis</name>
    <name type="common">Parasitic wasp</name>
    <dbReference type="NCBI Taxonomy" id="7425"/>
    <lineage>
        <taxon>Eukaryota</taxon>
        <taxon>Metazoa</taxon>
        <taxon>Ecdysozoa</taxon>
        <taxon>Arthropoda</taxon>
        <taxon>Hexapoda</taxon>
        <taxon>Insecta</taxon>
        <taxon>Pterygota</taxon>
        <taxon>Neoptera</taxon>
        <taxon>Endopterygota</taxon>
        <taxon>Hymenoptera</taxon>
        <taxon>Apocrita</taxon>
        <taxon>Proctotrupomorpha</taxon>
        <taxon>Chalcidoidea</taxon>
        <taxon>Pteromalidae</taxon>
        <taxon>Pteromalinae</taxon>
        <taxon>Nasonia</taxon>
    </lineage>
</organism>
<dbReference type="InParanoid" id="A0A7M7ITV0"/>
<dbReference type="SMR" id="A0A7M7ITV0"/>
<dbReference type="Proteomes" id="UP000002358">
    <property type="component" value="Chromosome 5"/>
</dbReference>
<feature type="compositionally biased region" description="Basic and acidic residues" evidence="1">
    <location>
        <begin position="44"/>
        <end position="57"/>
    </location>
</feature>
<dbReference type="OrthoDB" id="7698113at2759"/>
<proteinExistence type="predicted"/>
<name>A0A7M7ITV0_NASVI</name>
<evidence type="ECO:0000313" key="3">
    <source>
        <dbReference type="Proteomes" id="UP000002358"/>
    </source>
</evidence>
<feature type="compositionally biased region" description="Basic and acidic residues" evidence="1">
    <location>
        <begin position="1"/>
        <end position="10"/>
    </location>
</feature>
<accession>A0A7M7ITV0</accession>
<sequence length="221" mass="24899">MSKRKVEELPFGRTKKLQNNPKRRDESSFGKESGLRSSNPGSFFDKDYDSGGEDGVKSESGSEENRDVQSEAEENLDDETREILGVDPLASKALDIKFHPSVLRRGKFWYENGLPKEESENILEKYGTPVGVVVPELNREVEKKLPSHAKTRDSLMLKRQRLAAAAFKANGWLLSTCIENKEGVDRLECLERLTDVMKLIAEIMNSQTKSRRALILGGLDK</sequence>
<feature type="region of interest" description="Disordered" evidence="1">
    <location>
        <begin position="1"/>
        <end position="81"/>
    </location>
</feature>
<protein>
    <submittedName>
        <fullName evidence="2">Uncharacterized protein</fullName>
    </submittedName>
</protein>
<dbReference type="KEGG" id="nvi:100679328"/>
<dbReference type="EnsemblMetazoa" id="XM_016987172">
    <property type="protein sequence ID" value="XP_016842661"/>
    <property type="gene ID" value="LOC100679328"/>
</dbReference>
<feature type="compositionally biased region" description="Acidic residues" evidence="1">
    <location>
        <begin position="70"/>
        <end position="80"/>
    </location>
</feature>
<dbReference type="RefSeq" id="XP_016842661.1">
    <property type="nucleotide sequence ID" value="XM_016987172.3"/>
</dbReference>
<reference evidence="2" key="1">
    <citation type="submission" date="2021-01" db="UniProtKB">
        <authorList>
            <consortium name="EnsemblMetazoa"/>
        </authorList>
    </citation>
    <scope>IDENTIFICATION</scope>
</reference>
<dbReference type="GeneID" id="100679328"/>
<evidence type="ECO:0000313" key="2">
    <source>
        <dbReference type="EnsemblMetazoa" id="XP_016842661"/>
    </source>
</evidence>
<evidence type="ECO:0000256" key="1">
    <source>
        <dbReference type="SAM" id="MobiDB-lite"/>
    </source>
</evidence>